<proteinExistence type="predicted"/>
<gene>
    <name evidence="1" type="primary">46</name>
    <name evidence="1" type="ORF">SEA_GIBBOUS_46</name>
</gene>
<dbReference type="Proteomes" id="UP000326272">
    <property type="component" value="Segment"/>
</dbReference>
<evidence type="ECO:0000313" key="1">
    <source>
        <dbReference type="EMBL" id="QFG05122.1"/>
    </source>
</evidence>
<dbReference type="Gene3D" id="3.40.50.300">
    <property type="entry name" value="P-loop containing nucleotide triphosphate hydrolases"/>
    <property type="match status" value="1"/>
</dbReference>
<accession>A0A5J6T7H4</accession>
<keyword evidence="2" id="KW-1185">Reference proteome</keyword>
<dbReference type="SUPFAM" id="SSF52540">
    <property type="entry name" value="P-loop containing nucleoside triphosphate hydrolases"/>
    <property type="match status" value="1"/>
</dbReference>
<keyword evidence="1" id="KW-0418">Kinase</keyword>
<name>A0A5J6T7H4_9CAUD</name>
<dbReference type="GO" id="GO:0016301">
    <property type="term" value="F:kinase activity"/>
    <property type="evidence" value="ECO:0007669"/>
    <property type="project" value="UniProtKB-KW"/>
</dbReference>
<dbReference type="InterPro" id="IPR027417">
    <property type="entry name" value="P-loop_NTPase"/>
</dbReference>
<organism evidence="1 2">
    <name type="scientific">Gordonia phage Gibbous</name>
    <dbReference type="NCBI Taxonomy" id="2652405"/>
    <lineage>
        <taxon>Viruses</taxon>
        <taxon>Duplodnaviria</taxon>
        <taxon>Heunggongvirae</taxon>
        <taxon>Uroviricota</taxon>
        <taxon>Caudoviricetes</taxon>
        <taxon>Aziravirus</taxon>
        <taxon>Aziravirus gibbous</taxon>
    </lineage>
</organism>
<dbReference type="GeneID" id="80559308"/>
<protein>
    <submittedName>
        <fullName evidence="1">Polynucleotide kinase</fullName>
    </submittedName>
</protein>
<dbReference type="KEGG" id="vg:80559308"/>
<keyword evidence="1" id="KW-0808">Transferase</keyword>
<sequence length="175" mass="19860">MSIIVEGPDGAGKTTLIRVLQHEFPVLELAPRFCTSTGGPIEPKRLLTRVGSDHRLFHATTLYDRHPMFSEYVYSPALDRPLADGFLGSRARMFHRVIQSNCLVIFCLPPLKVVEENLYSEGAEYQMPGVMDNIRRIHTAYAVRANQYLGSMVTYDYTDANTFKNVREAINVHVR</sequence>
<reference evidence="1 2" key="1">
    <citation type="submission" date="2019-08" db="EMBL/GenBank/DDBJ databases">
        <authorList>
            <person name="Birge L.R."/>
            <person name="Bivans L.D."/>
            <person name="Blakestad S.M."/>
            <person name="Chesley E.K."/>
            <person name="Frank J.E."/>
            <person name="Hoagland S."/>
            <person name="Hultquist J."/>
            <person name="Lee N.R."/>
            <person name="Pena P.B."/>
            <person name="Ramsey E.P."/>
            <person name="Chia C."/>
            <person name="Gurney S.M.R."/>
            <person name="Garlena R.A."/>
            <person name="Russell D.A."/>
            <person name="Pope W.H."/>
            <person name="Jacobs-Sera D."/>
            <person name="Hatfull G.F."/>
        </authorList>
    </citation>
    <scope>NUCLEOTIDE SEQUENCE [LARGE SCALE GENOMIC DNA]</scope>
</reference>
<evidence type="ECO:0000313" key="2">
    <source>
        <dbReference type="Proteomes" id="UP000326272"/>
    </source>
</evidence>
<dbReference type="EMBL" id="MN310549">
    <property type="protein sequence ID" value="QFG05122.1"/>
    <property type="molecule type" value="Genomic_DNA"/>
</dbReference>
<dbReference type="RefSeq" id="YP_010842516.1">
    <property type="nucleotide sequence ID" value="NC_079141.1"/>
</dbReference>